<keyword evidence="2" id="KW-1185">Reference proteome</keyword>
<evidence type="ECO:0000313" key="2">
    <source>
        <dbReference type="Proteomes" id="UP000623067"/>
    </source>
</evidence>
<comment type="caution">
    <text evidence="1">The sequence shown here is derived from an EMBL/GenBank/DDBJ whole genome shotgun (WGS) entry which is preliminary data.</text>
</comment>
<accession>A0A916SUT3</accession>
<dbReference type="Proteomes" id="UP000623067">
    <property type="component" value="Unassembled WGS sequence"/>
</dbReference>
<evidence type="ECO:0000313" key="1">
    <source>
        <dbReference type="EMBL" id="GGB14809.1"/>
    </source>
</evidence>
<proteinExistence type="predicted"/>
<reference evidence="1" key="1">
    <citation type="journal article" date="2014" name="Int. J. Syst. Evol. Microbiol.">
        <title>Complete genome sequence of Corynebacterium casei LMG S-19264T (=DSM 44701T), isolated from a smear-ripened cheese.</title>
        <authorList>
            <consortium name="US DOE Joint Genome Institute (JGI-PGF)"/>
            <person name="Walter F."/>
            <person name="Albersmeier A."/>
            <person name="Kalinowski J."/>
            <person name="Ruckert C."/>
        </authorList>
    </citation>
    <scope>NUCLEOTIDE SEQUENCE</scope>
    <source>
        <strain evidence="1">CGMCC 1.15330</strain>
    </source>
</reference>
<sequence length="59" mass="7022">MFGFITRAEHERVLRQLADTDDAHRKLFEANRKLVLQLHRFTGPRKRDGKGRYLPEMQA</sequence>
<protein>
    <submittedName>
        <fullName evidence="1">Uncharacterized protein</fullName>
    </submittedName>
</protein>
<gene>
    <name evidence="1" type="ORF">GCM10011380_00270</name>
</gene>
<dbReference type="RefSeq" id="WP_188656601.1">
    <property type="nucleotide sequence ID" value="NZ_BMIH01000001.1"/>
</dbReference>
<organism evidence="1 2">
    <name type="scientific">Sphingomonas metalli</name>
    <dbReference type="NCBI Taxonomy" id="1779358"/>
    <lineage>
        <taxon>Bacteria</taxon>
        <taxon>Pseudomonadati</taxon>
        <taxon>Pseudomonadota</taxon>
        <taxon>Alphaproteobacteria</taxon>
        <taxon>Sphingomonadales</taxon>
        <taxon>Sphingomonadaceae</taxon>
        <taxon>Sphingomonas</taxon>
    </lineage>
</organism>
<dbReference type="AlphaFoldDB" id="A0A916SUT3"/>
<reference evidence="1" key="2">
    <citation type="submission" date="2020-09" db="EMBL/GenBank/DDBJ databases">
        <authorList>
            <person name="Sun Q."/>
            <person name="Zhou Y."/>
        </authorList>
    </citation>
    <scope>NUCLEOTIDE SEQUENCE</scope>
    <source>
        <strain evidence="1">CGMCC 1.15330</strain>
    </source>
</reference>
<name>A0A916SUT3_9SPHN</name>
<dbReference type="EMBL" id="BMIH01000001">
    <property type="protein sequence ID" value="GGB14809.1"/>
    <property type="molecule type" value="Genomic_DNA"/>
</dbReference>